<dbReference type="PANTHER" id="PTHR46818:SF1">
    <property type="entry name" value="CHROMOSOME UNDETERMINED SCAFFOLD_125, WHOLE GENOME SHOTGUN SEQUENCE"/>
    <property type="match status" value="1"/>
</dbReference>
<feature type="domain" description="CRAL-TRIO" evidence="2">
    <location>
        <begin position="117"/>
        <end position="262"/>
    </location>
</feature>
<proteinExistence type="predicted"/>
<feature type="region of interest" description="Disordered" evidence="1">
    <location>
        <begin position="475"/>
        <end position="504"/>
    </location>
</feature>
<dbReference type="Proteomes" id="UP000692954">
    <property type="component" value="Unassembled WGS sequence"/>
</dbReference>
<evidence type="ECO:0000256" key="1">
    <source>
        <dbReference type="SAM" id="MobiDB-lite"/>
    </source>
</evidence>
<dbReference type="CDD" id="cd00170">
    <property type="entry name" value="SEC14"/>
    <property type="match status" value="1"/>
</dbReference>
<dbReference type="InterPro" id="IPR001251">
    <property type="entry name" value="CRAL-TRIO_dom"/>
</dbReference>
<dbReference type="OrthoDB" id="75724at2759"/>
<sequence>MYQQRFDYLKLPQLIADNIKLNPSNIKRGTGQNAIRKIFKNQDYDQFERNQINLLTQELQRNKNYYPNYHTDSLLLRILYANQFHIQSSFDQLIQRDTILSQPAYLDLNYEIESLYQKGALYIEGRTQNQIPCIVISTKLIVDLVLFERALVILFKIAEDLMFYPGKVESWIVVIQTKDQDTFKMPLDKMLQIIKKLQTCFPNLCQFIYILNSTLSINLLISQLEEQIDPITLNKIQYLKDTEISILSNQFNPQYLEQSLGGQKIIQSYWPPDPNDYLYDMPQQQQQQSLSQSQQQIYSEEPQVYFSQQNNNMQYINQAPSQEKEVQLPPPLNNQFYQPIVQQQMPSWVPSVDKKKKCICVKCSRDLDAIESQPRKPEQFESQQLQNVVISQQQPQQNQNTQVSQQQPLQIQNAVISHQQPLQIEEAKKLKEQDDIYVPYERKYDSVLNDSCLSYTNNLNNQLLLNDTQNNQPQLANSFNNNKQQSQQNEQKQNKQSQSYPFNDLNSINGSQYLELKQQPQIQKKGINQEIQANIDDLIKDDQSDYQLKHINKNNRPYQASQSSRSSNNNQNIQNAINLPSYNSLNQFALSQVPASQQYPSQQYIQTIPYQPQRAI</sequence>
<organism evidence="3 4">
    <name type="scientific">Paramecium sonneborni</name>
    <dbReference type="NCBI Taxonomy" id="65129"/>
    <lineage>
        <taxon>Eukaryota</taxon>
        <taxon>Sar</taxon>
        <taxon>Alveolata</taxon>
        <taxon>Ciliophora</taxon>
        <taxon>Intramacronucleata</taxon>
        <taxon>Oligohymenophorea</taxon>
        <taxon>Peniculida</taxon>
        <taxon>Parameciidae</taxon>
        <taxon>Paramecium</taxon>
    </lineage>
</organism>
<dbReference type="Pfam" id="PF00650">
    <property type="entry name" value="CRAL_TRIO"/>
    <property type="match status" value="1"/>
</dbReference>
<feature type="compositionally biased region" description="Low complexity" evidence="1">
    <location>
        <begin position="475"/>
        <end position="499"/>
    </location>
</feature>
<evidence type="ECO:0000259" key="2">
    <source>
        <dbReference type="Pfam" id="PF00650"/>
    </source>
</evidence>
<evidence type="ECO:0000313" key="3">
    <source>
        <dbReference type="EMBL" id="CAD8049413.1"/>
    </source>
</evidence>
<accession>A0A8S1K4U0</accession>
<reference evidence="3" key="1">
    <citation type="submission" date="2021-01" db="EMBL/GenBank/DDBJ databases">
        <authorList>
            <consortium name="Genoscope - CEA"/>
            <person name="William W."/>
        </authorList>
    </citation>
    <scope>NUCLEOTIDE SEQUENCE</scope>
</reference>
<name>A0A8S1K4U0_9CILI</name>
<dbReference type="PANTHER" id="PTHR46818">
    <property type="entry name" value="DOMAIN-CONTAINING PROTEIN, PUTATIVE-RELATED"/>
    <property type="match status" value="1"/>
</dbReference>
<comment type="caution">
    <text evidence="3">The sequence shown here is derived from an EMBL/GenBank/DDBJ whole genome shotgun (WGS) entry which is preliminary data.</text>
</comment>
<gene>
    <name evidence="3" type="ORF">PSON_ATCC_30995.1.T0040101</name>
</gene>
<dbReference type="EMBL" id="CAJJDN010000004">
    <property type="protein sequence ID" value="CAD8049413.1"/>
    <property type="molecule type" value="Genomic_DNA"/>
</dbReference>
<dbReference type="AlphaFoldDB" id="A0A8S1K4U0"/>
<evidence type="ECO:0000313" key="4">
    <source>
        <dbReference type="Proteomes" id="UP000692954"/>
    </source>
</evidence>
<keyword evidence="4" id="KW-1185">Reference proteome</keyword>
<protein>
    <recommendedName>
        <fullName evidence="2">CRAL-TRIO domain-containing protein</fullName>
    </recommendedName>
</protein>